<dbReference type="RefSeq" id="XP_049129202.1">
    <property type="nucleotide sequence ID" value="XM_049273245.1"/>
</dbReference>
<dbReference type="Proteomes" id="UP001055115">
    <property type="component" value="Unassembled WGS sequence"/>
</dbReference>
<evidence type="ECO:0000313" key="1">
    <source>
        <dbReference type="EMBL" id="GKT46852.1"/>
    </source>
</evidence>
<name>A0AA37NZ23_9PEZI</name>
<evidence type="ECO:0000313" key="2">
    <source>
        <dbReference type="Proteomes" id="UP001055115"/>
    </source>
</evidence>
<dbReference type="GeneID" id="73327835"/>
<dbReference type="EMBL" id="BQXU01000017">
    <property type="protein sequence ID" value="GKT46852.1"/>
    <property type="molecule type" value="Genomic_DNA"/>
</dbReference>
<proteinExistence type="predicted"/>
<sequence>MGLLAFDLAITLYSIWAKIPGTVLPIYNEAFLVAFTELIVLIQPMQILLSVYPAEEFAICNIPQNISDRSVCKWAAGLFGLQETDFPSL</sequence>
<organism evidence="1 2">
    <name type="scientific">Colletotrichum spaethianum</name>
    <dbReference type="NCBI Taxonomy" id="700344"/>
    <lineage>
        <taxon>Eukaryota</taxon>
        <taxon>Fungi</taxon>
        <taxon>Dikarya</taxon>
        <taxon>Ascomycota</taxon>
        <taxon>Pezizomycotina</taxon>
        <taxon>Sordariomycetes</taxon>
        <taxon>Hypocreomycetidae</taxon>
        <taxon>Glomerellales</taxon>
        <taxon>Glomerellaceae</taxon>
        <taxon>Colletotrichum</taxon>
        <taxon>Colletotrichum spaethianum species complex</taxon>
    </lineage>
</organism>
<reference evidence="1 2" key="1">
    <citation type="submission" date="2022-03" db="EMBL/GenBank/DDBJ databases">
        <title>Genome data of Colletotrichum spp.</title>
        <authorList>
            <person name="Utami Y.D."/>
            <person name="Hiruma K."/>
        </authorList>
    </citation>
    <scope>NUCLEOTIDE SEQUENCE [LARGE SCALE GENOMIC DNA]</scope>
    <source>
        <strain evidence="1 2">MAFF 239500</strain>
    </source>
</reference>
<protein>
    <submittedName>
        <fullName evidence="1">Uncharacterized protein</fullName>
    </submittedName>
</protein>
<accession>A0AA37NZ23</accession>
<comment type="caution">
    <text evidence="1">The sequence shown here is derived from an EMBL/GenBank/DDBJ whole genome shotgun (WGS) entry which is preliminary data.</text>
</comment>
<keyword evidence="2" id="KW-1185">Reference proteome</keyword>
<gene>
    <name evidence="1" type="ORF">ColSpa_07033</name>
</gene>
<dbReference type="AlphaFoldDB" id="A0AA37NZ23"/>